<organism evidence="2 3">
    <name type="scientific">Mucuna pruriens</name>
    <name type="common">Velvet bean</name>
    <name type="synonym">Dolichos pruriens</name>
    <dbReference type="NCBI Taxonomy" id="157652"/>
    <lineage>
        <taxon>Eukaryota</taxon>
        <taxon>Viridiplantae</taxon>
        <taxon>Streptophyta</taxon>
        <taxon>Embryophyta</taxon>
        <taxon>Tracheophyta</taxon>
        <taxon>Spermatophyta</taxon>
        <taxon>Magnoliopsida</taxon>
        <taxon>eudicotyledons</taxon>
        <taxon>Gunneridae</taxon>
        <taxon>Pentapetalae</taxon>
        <taxon>rosids</taxon>
        <taxon>fabids</taxon>
        <taxon>Fabales</taxon>
        <taxon>Fabaceae</taxon>
        <taxon>Papilionoideae</taxon>
        <taxon>50 kb inversion clade</taxon>
        <taxon>NPAAA clade</taxon>
        <taxon>indigoferoid/millettioid clade</taxon>
        <taxon>Phaseoleae</taxon>
        <taxon>Mucuna</taxon>
    </lineage>
</organism>
<proteinExistence type="predicted"/>
<dbReference type="CDD" id="cd06222">
    <property type="entry name" value="RNase_H_like"/>
    <property type="match status" value="1"/>
</dbReference>
<dbReference type="InterPro" id="IPR036397">
    <property type="entry name" value="RNaseH_sf"/>
</dbReference>
<dbReference type="GO" id="GO:0004523">
    <property type="term" value="F:RNA-DNA hybrid ribonuclease activity"/>
    <property type="evidence" value="ECO:0007669"/>
    <property type="project" value="InterPro"/>
</dbReference>
<dbReference type="OrthoDB" id="1741277at2759"/>
<reference evidence="2" key="1">
    <citation type="submission" date="2018-05" db="EMBL/GenBank/DDBJ databases">
        <title>Draft genome of Mucuna pruriens seed.</title>
        <authorList>
            <person name="Nnadi N.E."/>
            <person name="Vos R."/>
            <person name="Hasami M.H."/>
            <person name="Devisetty U.K."/>
            <person name="Aguiy J.C."/>
        </authorList>
    </citation>
    <scope>NUCLEOTIDE SEQUENCE [LARGE SCALE GENOMIC DNA]</scope>
    <source>
        <strain evidence="2">JCA_2017</strain>
    </source>
</reference>
<dbReference type="PANTHER" id="PTHR47723:SF19">
    <property type="entry name" value="POLYNUCLEOTIDYL TRANSFERASE, RIBONUCLEASE H-LIKE SUPERFAMILY PROTEIN"/>
    <property type="match status" value="1"/>
</dbReference>
<feature type="non-terminal residue" evidence="2">
    <location>
        <position position="98"/>
    </location>
</feature>
<dbReference type="Pfam" id="PF13456">
    <property type="entry name" value="RVT_3"/>
    <property type="match status" value="1"/>
</dbReference>
<accession>A0A371G6X8</accession>
<dbReference type="Proteomes" id="UP000257109">
    <property type="component" value="Unassembled WGS sequence"/>
</dbReference>
<evidence type="ECO:0000313" key="3">
    <source>
        <dbReference type="Proteomes" id="UP000257109"/>
    </source>
</evidence>
<name>A0A371G6X8_MUCPR</name>
<dbReference type="PANTHER" id="PTHR47723">
    <property type="entry name" value="OS05G0353850 PROTEIN"/>
    <property type="match status" value="1"/>
</dbReference>
<sequence>MFLVPFLTIDVLRSTVTYLSHPLQAKLQQVGPLRIVHSAYWGTCPIVHAELWAIFQGLQLPISRGLRSIVVESDSQVIINLIKSKKQSMSQLDSSHSP</sequence>
<dbReference type="InterPro" id="IPR002156">
    <property type="entry name" value="RNaseH_domain"/>
</dbReference>
<feature type="domain" description="RNase H type-1" evidence="1">
    <location>
        <begin position="45"/>
        <end position="92"/>
    </location>
</feature>
<evidence type="ECO:0000259" key="1">
    <source>
        <dbReference type="Pfam" id="PF13456"/>
    </source>
</evidence>
<dbReference type="EMBL" id="QJKJ01006550">
    <property type="protein sequence ID" value="RDX86310.1"/>
    <property type="molecule type" value="Genomic_DNA"/>
</dbReference>
<dbReference type="InterPro" id="IPR012337">
    <property type="entry name" value="RNaseH-like_sf"/>
</dbReference>
<dbReference type="InterPro" id="IPR044730">
    <property type="entry name" value="RNase_H-like_dom_plant"/>
</dbReference>
<dbReference type="Gene3D" id="3.30.420.10">
    <property type="entry name" value="Ribonuclease H-like superfamily/Ribonuclease H"/>
    <property type="match status" value="1"/>
</dbReference>
<dbReference type="AlphaFoldDB" id="A0A371G6X8"/>
<dbReference type="GO" id="GO:0003676">
    <property type="term" value="F:nucleic acid binding"/>
    <property type="evidence" value="ECO:0007669"/>
    <property type="project" value="InterPro"/>
</dbReference>
<evidence type="ECO:0000313" key="2">
    <source>
        <dbReference type="EMBL" id="RDX86310.1"/>
    </source>
</evidence>
<gene>
    <name evidence="2" type="ORF">CR513_32384</name>
</gene>
<protein>
    <recommendedName>
        <fullName evidence="1">RNase H type-1 domain-containing protein</fullName>
    </recommendedName>
</protein>
<dbReference type="SUPFAM" id="SSF53098">
    <property type="entry name" value="Ribonuclease H-like"/>
    <property type="match status" value="1"/>
</dbReference>
<keyword evidence="3" id="KW-1185">Reference proteome</keyword>
<comment type="caution">
    <text evidence="2">The sequence shown here is derived from an EMBL/GenBank/DDBJ whole genome shotgun (WGS) entry which is preliminary data.</text>
</comment>
<dbReference type="InterPro" id="IPR053151">
    <property type="entry name" value="RNase_H-like"/>
</dbReference>